<feature type="transmembrane region" description="Helical" evidence="1">
    <location>
        <begin position="18"/>
        <end position="45"/>
    </location>
</feature>
<proteinExistence type="predicted"/>
<reference evidence="2 3" key="1">
    <citation type="submission" date="2019-06" db="EMBL/GenBank/DDBJ databases">
        <authorList>
            <person name="Livingstone P."/>
            <person name="Whitworth D."/>
        </authorList>
    </citation>
    <scope>NUCLEOTIDE SEQUENCE [LARGE SCALE GENOMIC DNA]</scope>
    <source>
        <strain evidence="2 3">AM401</strain>
    </source>
</reference>
<dbReference type="RefSeq" id="WP_141646349.1">
    <property type="nucleotide sequence ID" value="NZ_VIFM01000165.1"/>
</dbReference>
<keyword evidence="3" id="KW-1185">Reference proteome</keyword>
<protein>
    <submittedName>
        <fullName evidence="2">Uncharacterized protein</fullName>
    </submittedName>
</protein>
<keyword evidence="1" id="KW-1133">Transmembrane helix</keyword>
<dbReference type="Proteomes" id="UP000315369">
    <property type="component" value="Unassembled WGS sequence"/>
</dbReference>
<keyword evidence="1" id="KW-0472">Membrane</keyword>
<dbReference type="EMBL" id="VIFM01000165">
    <property type="protein sequence ID" value="TQF11891.1"/>
    <property type="molecule type" value="Genomic_DNA"/>
</dbReference>
<keyword evidence="1" id="KW-0812">Transmembrane</keyword>
<evidence type="ECO:0000313" key="3">
    <source>
        <dbReference type="Proteomes" id="UP000315369"/>
    </source>
</evidence>
<organism evidence="2 3">
    <name type="scientific">Myxococcus llanfairpwllgwyngyllgogerychwyrndrobwllllantysiliogogogochensis</name>
    <dbReference type="NCBI Taxonomy" id="2590453"/>
    <lineage>
        <taxon>Bacteria</taxon>
        <taxon>Pseudomonadati</taxon>
        <taxon>Myxococcota</taxon>
        <taxon>Myxococcia</taxon>
        <taxon>Myxococcales</taxon>
        <taxon>Cystobacterineae</taxon>
        <taxon>Myxococcaceae</taxon>
        <taxon>Myxococcus</taxon>
    </lineage>
</organism>
<gene>
    <name evidence="2" type="ORF">FJV41_31790</name>
</gene>
<dbReference type="AlphaFoldDB" id="A0A540WS86"/>
<feature type="transmembrane region" description="Helical" evidence="1">
    <location>
        <begin position="66"/>
        <end position="87"/>
    </location>
</feature>
<evidence type="ECO:0000256" key="1">
    <source>
        <dbReference type="SAM" id="Phobius"/>
    </source>
</evidence>
<evidence type="ECO:0000313" key="2">
    <source>
        <dbReference type="EMBL" id="TQF11891.1"/>
    </source>
</evidence>
<dbReference type="OrthoDB" id="5382675at2"/>
<sequence>MHAAAEYDDRFHLSRKRYYQLLALSTLWFTVNETPLLPVGLLFALRFVGANYETTFFHSLRTGRKVALMCLGMALFSLLLFGPHAGFSVGPGGVSFQLTSGR</sequence>
<name>A0A540WS86_9BACT</name>
<accession>A0A540WS86</accession>
<comment type="caution">
    <text evidence="2">The sequence shown here is derived from an EMBL/GenBank/DDBJ whole genome shotgun (WGS) entry which is preliminary data.</text>
</comment>